<evidence type="ECO:0000259" key="6">
    <source>
        <dbReference type="PROSITE" id="PS50109"/>
    </source>
</evidence>
<feature type="domain" description="PAS" evidence="7">
    <location>
        <begin position="15"/>
        <end position="72"/>
    </location>
</feature>
<dbReference type="SUPFAM" id="SSF55874">
    <property type="entry name" value="ATPase domain of HSP90 chaperone/DNA topoisomerase II/histidine kinase"/>
    <property type="match status" value="1"/>
</dbReference>
<dbReference type="Gene3D" id="1.10.287.130">
    <property type="match status" value="1"/>
</dbReference>
<keyword evidence="4 8" id="KW-0808">Transferase</keyword>
<keyword evidence="9" id="KW-1185">Reference proteome</keyword>
<dbReference type="SUPFAM" id="SSF47384">
    <property type="entry name" value="Homodimeric domain of signal transducing histidine kinase"/>
    <property type="match status" value="1"/>
</dbReference>
<dbReference type="SMART" id="SM00091">
    <property type="entry name" value="PAS"/>
    <property type="match status" value="1"/>
</dbReference>
<reference evidence="8 9" key="1">
    <citation type="submission" date="2014-05" db="EMBL/GenBank/DDBJ databases">
        <title>Genome Sequence of Flavobacterium sp. EM1321.</title>
        <authorList>
            <person name="Shin S.-K."/>
            <person name="Yi H."/>
        </authorList>
    </citation>
    <scope>NUCLEOTIDE SEQUENCE [LARGE SCALE GENOMIC DNA]</scope>
    <source>
        <strain evidence="8 9">EM1321</strain>
    </source>
</reference>
<dbReference type="PROSITE" id="PS50109">
    <property type="entry name" value="HIS_KIN"/>
    <property type="match status" value="1"/>
</dbReference>
<dbReference type="RefSeq" id="WP_035657291.1">
    <property type="nucleotide sequence ID" value="NZ_JNCA01000003.1"/>
</dbReference>
<dbReference type="PANTHER" id="PTHR43304">
    <property type="entry name" value="PHYTOCHROME-LIKE PROTEIN CPH1"/>
    <property type="match status" value="1"/>
</dbReference>
<sequence>MTKNRENNVAREFDVFNDFEKFFDLSDDLFCVAGYDGYFRRINPAVSRLLEYSEEELFSRPINDFVYKSDKEITNSVRNELRNRIPLFNFENRYLTKSGKIVWLLWTSIPVEDDKLIFAVAKNITDKKELEQERNLLLKKLSEINNDYKQLSYSTVHDLRSPVNNMLSIFDLIETDSIDNDETLEFINLLKNTTNSLKESLNKYISVLNSKNQLDTEIEEIDFNSVLSEVLISINSLIENSNTTIIADFSVVKTVRFNKAYLKSIFLNLITNAIKYAKNDTLARITIRSEIKDNKTQLIITDNGIGFDLDKVKDKVFGLHQTFNNHIDSNGIGLYLVHNQLASLGGQITLDSKINEGASFTITFND</sequence>
<accession>A0A066WQW5</accession>
<name>A0A066WQW5_9FLAO</name>
<dbReference type="PRINTS" id="PR00344">
    <property type="entry name" value="BCTRLSENSOR"/>
</dbReference>
<dbReference type="InterPro" id="IPR003594">
    <property type="entry name" value="HATPase_dom"/>
</dbReference>
<keyword evidence="3" id="KW-0597">Phosphoprotein</keyword>
<dbReference type="GO" id="GO:0000155">
    <property type="term" value="F:phosphorelay sensor kinase activity"/>
    <property type="evidence" value="ECO:0007669"/>
    <property type="project" value="InterPro"/>
</dbReference>
<dbReference type="Gene3D" id="3.30.450.20">
    <property type="entry name" value="PAS domain"/>
    <property type="match status" value="1"/>
</dbReference>
<dbReference type="Proteomes" id="UP000027064">
    <property type="component" value="Unassembled WGS sequence"/>
</dbReference>
<organism evidence="8 9">
    <name type="scientific">Flavobacterium seoulense</name>
    <dbReference type="NCBI Taxonomy" id="1492738"/>
    <lineage>
        <taxon>Bacteria</taxon>
        <taxon>Pseudomonadati</taxon>
        <taxon>Bacteroidota</taxon>
        <taxon>Flavobacteriia</taxon>
        <taxon>Flavobacteriales</taxon>
        <taxon>Flavobacteriaceae</taxon>
        <taxon>Flavobacterium</taxon>
    </lineage>
</organism>
<evidence type="ECO:0000313" key="8">
    <source>
        <dbReference type="EMBL" id="KDN56437.1"/>
    </source>
</evidence>
<comment type="catalytic activity">
    <reaction evidence="1">
        <text>ATP + protein L-histidine = ADP + protein N-phospho-L-histidine.</text>
        <dbReference type="EC" id="2.7.13.3"/>
    </reaction>
</comment>
<dbReference type="PANTHER" id="PTHR43304:SF1">
    <property type="entry name" value="PAC DOMAIN-CONTAINING PROTEIN"/>
    <property type="match status" value="1"/>
</dbReference>
<dbReference type="InterPro" id="IPR052162">
    <property type="entry name" value="Sensor_kinase/Photoreceptor"/>
</dbReference>
<dbReference type="AlphaFoldDB" id="A0A066WQW5"/>
<dbReference type="InterPro" id="IPR036890">
    <property type="entry name" value="HATPase_C_sf"/>
</dbReference>
<dbReference type="EC" id="2.7.13.3" evidence="2"/>
<dbReference type="OrthoDB" id="5522855at2"/>
<protein>
    <recommendedName>
        <fullName evidence="2">histidine kinase</fullName>
        <ecNumber evidence="2">2.7.13.3</ecNumber>
    </recommendedName>
</protein>
<dbReference type="CDD" id="cd00075">
    <property type="entry name" value="HATPase"/>
    <property type="match status" value="1"/>
</dbReference>
<proteinExistence type="predicted"/>
<keyword evidence="5 8" id="KW-0418">Kinase</keyword>
<evidence type="ECO:0000256" key="1">
    <source>
        <dbReference type="ARBA" id="ARBA00000085"/>
    </source>
</evidence>
<evidence type="ECO:0000256" key="4">
    <source>
        <dbReference type="ARBA" id="ARBA00022679"/>
    </source>
</evidence>
<feature type="domain" description="Histidine kinase" evidence="6">
    <location>
        <begin position="154"/>
        <end position="366"/>
    </location>
</feature>
<evidence type="ECO:0000259" key="7">
    <source>
        <dbReference type="PROSITE" id="PS50112"/>
    </source>
</evidence>
<dbReference type="Gene3D" id="3.30.565.10">
    <property type="entry name" value="Histidine kinase-like ATPase, C-terminal domain"/>
    <property type="match status" value="1"/>
</dbReference>
<dbReference type="InterPro" id="IPR005467">
    <property type="entry name" value="His_kinase_dom"/>
</dbReference>
<evidence type="ECO:0000256" key="3">
    <source>
        <dbReference type="ARBA" id="ARBA00022553"/>
    </source>
</evidence>
<evidence type="ECO:0000256" key="5">
    <source>
        <dbReference type="ARBA" id="ARBA00022777"/>
    </source>
</evidence>
<dbReference type="PATRIC" id="fig|1492738.3.peg.452"/>
<dbReference type="PROSITE" id="PS50112">
    <property type="entry name" value="PAS"/>
    <property type="match status" value="1"/>
</dbReference>
<dbReference type="InterPro" id="IPR000014">
    <property type="entry name" value="PAS"/>
</dbReference>
<dbReference type="Pfam" id="PF13426">
    <property type="entry name" value="PAS_9"/>
    <property type="match status" value="1"/>
</dbReference>
<evidence type="ECO:0000256" key="2">
    <source>
        <dbReference type="ARBA" id="ARBA00012438"/>
    </source>
</evidence>
<comment type="caution">
    <text evidence="8">The sequence shown here is derived from an EMBL/GenBank/DDBJ whole genome shotgun (WGS) entry which is preliminary data.</text>
</comment>
<gene>
    <name evidence="8" type="ORF">FEM21_04560</name>
</gene>
<dbReference type="SMART" id="SM00387">
    <property type="entry name" value="HATPase_c"/>
    <property type="match status" value="1"/>
</dbReference>
<dbReference type="Pfam" id="PF02518">
    <property type="entry name" value="HATPase_c"/>
    <property type="match status" value="1"/>
</dbReference>
<evidence type="ECO:0000313" key="9">
    <source>
        <dbReference type="Proteomes" id="UP000027064"/>
    </source>
</evidence>
<dbReference type="SUPFAM" id="SSF55785">
    <property type="entry name" value="PYP-like sensor domain (PAS domain)"/>
    <property type="match status" value="1"/>
</dbReference>
<dbReference type="eggNOG" id="COG4251">
    <property type="taxonomic scope" value="Bacteria"/>
</dbReference>
<dbReference type="CDD" id="cd00130">
    <property type="entry name" value="PAS"/>
    <property type="match status" value="1"/>
</dbReference>
<dbReference type="InterPro" id="IPR035965">
    <property type="entry name" value="PAS-like_dom_sf"/>
</dbReference>
<dbReference type="NCBIfam" id="TIGR00229">
    <property type="entry name" value="sensory_box"/>
    <property type="match status" value="1"/>
</dbReference>
<dbReference type="InterPro" id="IPR004358">
    <property type="entry name" value="Sig_transdc_His_kin-like_C"/>
</dbReference>
<dbReference type="EMBL" id="JNCA01000003">
    <property type="protein sequence ID" value="KDN56437.1"/>
    <property type="molecule type" value="Genomic_DNA"/>
</dbReference>
<dbReference type="InterPro" id="IPR036097">
    <property type="entry name" value="HisK_dim/P_sf"/>
</dbReference>
<dbReference type="STRING" id="1492738.FEM21_04560"/>